<keyword evidence="4" id="KW-1185">Reference proteome</keyword>
<feature type="domain" description="BRCT" evidence="2">
    <location>
        <begin position="208"/>
        <end position="298"/>
    </location>
</feature>
<sequence length="628" mass="72115">MPPNKSTTAKLFTSLCFFLSSSIPKNEKEKLIKSIEKHDGTISNDLDTNGITHIISVEMETNSENENIDTLNSSQVKNPDRFIISPQFVYTSIKENKLCDEENFLLCYPFVFYNLVFTCTRKISNIASVAFMVTFLGGKFLEQQEEEKITHIITTSDDTETVAPSSSSDHVIIVSFEWLKLCFSKRIYLDEKNYLVGKNQGKYISIHQAKTLFQSLTFYIVNYPPEFISILQREICSNGGKVLQSRLLKDNVKIDYLITRYACNEPYTLKNVENITTAQWIDDSLRESRLIPISEKIIYRPLKSNNFIKGFENKKISITGFEGAERSDMIYLIKQTGAIYTGDLNKQNDFLIVKSFDLVSKKIEKAKTWELTILSPDFIFDSISHWRMMNTGLYTLETATTSLDKKRKLPQEDKVPEKPPQQKKKVKKERVFKLSLHPSEEEEIIEKIENLGAKVCSTAVDTHLIISEIKRTHKFMTSCAKGSWVLKPSYIKDSVGNNEFLDEKNYEWFSDEFTTKGIWMGVGRKWRQFREEHGHGPFKGWIVYIHLLELSGPPRELFQDVITAGDGIVSETLDSNVTLAILDDDVKATHDSETRTISELKIPAVKGAFLLDYFTLKQTPNKENYVVF</sequence>
<dbReference type="PANTHER" id="PTHR47667">
    <property type="entry name" value="REGULATOR OF TY1 TRANSPOSITION PROTEIN 107"/>
    <property type="match status" value="1"/>
</dbReference>
<evidence type="ECO:0000313" key="3">
    <source>
        <dbReference type="EMBL" id="EFC49118.1"/>
    </source>
</evidence>
<dbReference type="PANTHER" id="PTHR47667:SF1">
    <property type="entry name" value="REGULATOR OF TY1 TRANSPOSITION PROTEIN 107"/>
    <property type="match status" value="1"/>
</dbReference>
<proteinExistence type="predicted"/>
<evidence type="ECO:0000259" key="2">
    <source>
        <dbReference type="PROSITE" id="PS50172"/>
    </source>
</evidence>
<dbReference type="Proteomes" id="UP000006671">
    <property type="component" value="Unassembled WGS sequence"/>
</dbReference>
<dbReference type="SMART" id="SM00292">
    <property type="entry name" value="BRCT"/>
    <property type="match status" value="6"/>
</dbReference>
<dbReference type="VEuPathDB" id="AmoebaDB:NAEGRDRAFT_63116"/>
<feature type="region of interest" description="Disordered" evidence="1">
    <location>
        <begin position="405"/>
        <end position="424"/>
    </location>
</feature>
<dbReference type="InterPro" id="IPR036420">
    <property type="entry name" value="BRCT_dom_sf"/>
</dbReference>
<dbReference type="Pfam" id="PF00533">
    <property type="entry name" value="BRCT"/>
    <property type="match status" value="1"/>
</dbReference>
<dbReference type="InParanoid" id="D2V2T9"/>
<dbReference type="STRING" id="5762.D2V2T9"/>
<dbReference type="CDD" id="cd00027">
    <property type="entry name" value="BRCT"/>
    <property type="match status" value="1"/>
</dbReference>
<evidence type="ECO:0000313" key="4">
    <source>
        <dbReference type="Proteomes" id="UP000006671"/>
    </source>
</evidence>
<dbReference type="SUPFAM" id="SSF52113">
    <property type="entry name" value="BRCT domain"/>
    <property type="match status" value="6"/>
</dbReference>
<gene>
    <name evidence="3" type="ORF">NAEGRDRAFT_63116</name>
</gene>
<protein>
    <submittedName>
        <fullName evidence="3">Topoisomerase II-binding protein 1</fullName>
    </submittedName>
</protein>
<dbReference type="Pfam" id="PF16589">
    <property type="entry name" value="BRCT_2"/>
    <property type="match status" value="2"/>
</dbReference>
<dbReference type="OrthoDB" id="251770at2759"/>
<dbReference type="RefSeq" id="XP_002681862.1">
    <property type="nucleotide sequence ID" value="XM_002681816.1"/>
</dbReference>
<dbReference type="InterPro" id="IPR053036">
    <property type="entry name" value="CellCycle_DNARepair_Reg"/>
</dbReference>
<feature type="domain" description="BRCT" evidence="2">
    <location>
        <begin position="533"/>
        <end position="627"/>
    </location>
</feature>
<feature type="domain" description="BRCT" evidence="2">
    <location>
        <begin position="440"/>
        <end position="508"/>
    </location>
</feature>
<dbReference type="PROSITE" id="PS50172">
    <property type="entry name" value="BRCT"/>
    <property type="match status" value="6"/>
</dbReference>
<dbReference type="AlphaFoldDB" id="D2V2T9"/>
<dbReference type="GeneID" id="8855108"/>
<feature type="domain" description="BRCT" evidence="2">
    <location>
        <begin position="306"/>
        <end position="396"/>
    </location>
</feature>
<keyword evidence="3" id="KW-0413">Isomerase</keyword>
<evidence type="ECO:0000256" key="1">
    <source>
        <dbReference type="SAM" id="MobiDB-lite"/>
    </source>
</evidence>
<reference evidence="3 4" key="1">
    <citation type="journal article" date="2010" name="Cell">
        <title>The genome of Naegleria gruberi illuminates early eukaryotic versatility.</title>
        <authorList>
            <person name="Fritz-Laylin L.K."/>
            <person name="Prochnik S.E."/>
            <person name="Ginger M.L."/>
            <person name="Dacks J.B."/>
            <person name="Carpenter M.L."/>
            <person name="Field M.C."/>
            <person name="Kuo A."/>
            <person name="Paredez A."/>
            <person name="Chapman J."/>
            <person name="Pham J."/>
            <person name="Shu S."/>
            <person name="Neupane R."/>
            <person name="Cipriano M."/>
            <person name="Mancuso J."/>
            <person name="Tu H."/>
            <person name="Salamov A."/>
            <person name="Lindquist E."/>
            <person name="Shapiro H."/>
            <person name="Lucas S."/>
            <person name="Grigoriev I.V."/>
            <person name="Cande W.Z."/>
            <person name="Fulton C."/>
            <person name="Rokhsar D.S."/>
            <person name="Dawson S.C."/>
        </authorList>
    </citation>
    <scope>NUCLEOTIDE SEQUENCE [LARGE SCALE GENOMIC DNA]</scope>
    <source>
        <strain evidence="3 4">NEG-M</strain>
    </source>
</reference>
<dbReference type="Gene3D" id="3.40.50.10190">
    <property type="entry name" value="BRCT domain"/>
    <property type="match status" value="6"/>
</dbReference>
<dbReference type="KEGG" id="ngr:NAEGRDRAFT_63116"/>
<feature type="domain" description="BRCT" evidence="2">
    <location>
        <begin position="7"/>
        <end position="106"/>
    </location>
</feature>
<accession>D2V2T9</accession>
<dbReference type="GO" id="GO:0016853">
    <property type="term" value="F:isomerase activity"/>
    <property type="evidence" value="ECO:0007669"/>
    <property type="project" value="UniProtKB-KW"/>
</dbReference>
<dbReference type="EMBL" id="GG738849">
    <property type="protein sequence ID" value="EFC49118.1"/>
    <property type="molecule type" value="Genomic_DNA"/>
</dbReference>
<name>D2V2T9_NAEGR</name>
<dbReference type="eggNOG" id="KOG1929">
    <property type="taxonomic scope" value="Eukaryota"/>
</dbReference>
<dbReference type="Pfam" id="PF16770">
    <property type="entry name" value="RTT107_BRCT_5"/>
    <property type="match status" value="1"/>
</dbReference>
<organism evidence="4">
    <name type="scientific">Naegleria gruberi</name>
    <name type="common">Amoeba</name>
    <dbReference type="NCBI Taxonomy" id="5762"/>
    <lineage>
        <taxon>Eukaryota</taxon>
        <taxon>Discoba</taxon>
        <taxon>Heterolobosea</taxon>
        <taxon>Tetramitia</taxon>
        <taxon>Eutetramitia</taxon>
        <taxon>Vahlkampfiidae</taxon>
        <taxon>Naegleria</taxon>
    </lineage>
</organism>
<dbReference type="InterPro" id="IPR001357">
    <property type="entry name" value="BRCT_dom"/>
</dbReference>
<feature type="domain" description="BRCT" evidence="2">
    <location>
        <begin position="111"/>
        <end position="196"/>
    </location>
</feature>